<comment type="caution">
    <text evidence="2">The sequence shown here is derived from an EMBL/GenBank/DDBJ whole genome shotgun (WGS) entry which is preliminary data.</text>
</comment>
<dbReference type="CDD" id="cd03801">
    <property type="entry name" value="GT4_PimA-like"/>
    <property type="match status" value="1"/>
</dbReference>
<protein>
    <submittedName>
        <fullName evidence="2">Glycosyltransferase family 1 protein</fullName>
    </submittedName>
</protein>
<dbReference type="EMBL" id="RZNH01000005">
    <property type="protein sequence ID" value="NOU59228.1"/>
    <property type="molecule type" value="Genomic_DNA"/>
</dbReference>
<sequence length="375" mass="43254">MAKKKICIFGGGSMYRLPIYNVMAKELDCDFYICEDDPSKGIKTYDYSQLINYRDSLLPRSIVGNFYWLKNAVSLINKPYDLYIVGGPFCLSYWVLILLTKFSRKNVASWSHGIYGREKKLRKLIKTWYYKLCDINFVYNERAIKLMTECGVQKKKIISVGNSLDTDEDLRVRKSLIKSDIFREYFNNDFPTLIFVGRVTKEKRLDMIIDSMKILNAKGVYLNFVVVGKDIDGVNLNDLVKLNGLEKYVYLYGPCYDNTILGNLFYNADVCVSPGNVGLTAISAMTFGCPVITHGDFSYQGPEFEAINPNFTGDFFRQGDVEDLANVIQKWLDNTNSKKREEIRINTFSEVDNRWNIYSEVQAFKQSLTSFYNNL</sequence>
<name>A0ABX1WTI4_9BACT</name>
<dbReference type="Proteomes" id="UP000732105">
    <property type="component" value="Unassembled WGS sequence"/>
</dbReference>
<evidence type="ECO:0000313" key="3">
    <source>
        <dbReference type="Proteomes" id="UP000732105"/>
    </source>
</evidence>
<dbReference type="SUPFAM" id="SSF53756">
    <property type="entry name" value="UDP-Glycosyltransferase/glycogen phosphorylase"/>
    <property type="match status" value="1"/>
</dbReference>
<accession>A0ABX1WTI4</accession>
<dbReference type="PANTHER" id="PTHR45947">
    <property type="entry name" value="SULFOQUINOVOSYL TRANSFERASE SQD2"/>
    <property type="match status" value="1"/>
</dbReference>
<organism evidence="2 3">
    <name type="scientific">Marinifilum caeruleilacunae</name>
    <dbReference type="NCBI Taxonomy" id="2499076"/>
    <lineage>
        <taxon>Bacteria</taxon>
        <taxon>Pseudomonadati</taxon>
        <taxon>Bacteroidota</taxon>
        <taxon>Bacteroidia</taxon>
        <taxon>Marinilabiliales</taxon>
        <taxon>Marinifilaceae</taxon>
    </lineage>
</organism>
<gene>
    <name evidence="2" type="ORF">ELS83_05305</name>
</gene>
<dbReference type="PANTHER" id="PTHR45947:SF3">
    <property type="entry name" value="SULFOQUINOVOSYL TRANSFERASE SQD2"/>
    <property type="match status" value="1"/>
</dbReference>
<dbReference type="Gene3D" id="3.40.50.2000">
    <property type="entry name" value="Glycogen Phosphorylase B"/>
    <property type="match status" value="2"/>
</dbReference>
<feature type="domain" description="Glycosyl transferase family 1" evidence="1">
    <location>
        <begin position="182"/>
        <end position="346"/>
    </location>
</feature>
<proteinExistence type="predicted"/>
<keyword evidence="3" id="KW-1185">Reference proteome</keyword>
<reference evidence="2 3" key="1">
    <citation type="submission" date="2018-12" db="EMBL/GenBank/DDBJ databases">
        <title>Marinifilum JC070 sp. nov., a marine bacterium isolated from Yongle Blue Hole in the South China Sea.</title>
        <authorList>
            <person name="Fu T."/>
        </authorList>
    </citation>
    <scope>NUCLEOTIDE SEQUENCE [LARGE SCALE GENOMIC DNA]</scope>
    <source>
        <strain evidence="2 3">JC070</strain>
    </source>
</reference>
<dbReference type="InterPro" id="IPR001296">
    <property type="entry name" value="Glyco_trans_1"/>
</dbReference>
<dbReference type="InterPro" id="IPR050194">
    <property type="entry name" value="Glycosyltransferase_grp1"/>
</dbReference>
<evidence type="ECO:0000259" key="1">
    <source>
        <dbReference type="Pfam" id="PF00534"/>
    </source>
</evidence>
<dbReference type="Pfam" id="PF00534">
    <property type="entry name" value="Glycos_transf_1"/>
    <property type="match status" value="1"/>
</dbReference>
<dbReference type="RefSeq" id="WP_171594497.1">
    <property type="nucleotide sequence ID" value="NZ_RZNH01000005.1"/>
</dbReference>
<evidence type="ECO:0000313" key="2">
    <source>
        <dbReference type="EMBL" id="NOU59228.1"/>
    </source>
</evidence>